<evidence type="ECO:0000259" key="1">
    <source>
        <dbReference type="Pfam" id="PF04326"/>
    </source>
</evidence>
<dbReference type="InterPro" id="IPR007421">
    <property type="entry name" value="Schlafen_AlbA_2_dom"/>
</dbReference>
<feature type="domain" description="Schlafen AlbA-2" evidence="1">
    <location>
        <begin position="308"/>
        <end position="432"/>
    </location>
</feature>
<organism evidence="2 3">
    <name type="scientific">Acidiferrimicrobium australe</name>
    <dbReference type="NCBI Taxonomy" id="2664430"/>
    <lineage>
        <taxon>Bacteria</taxon>
        <taxon>Bacillati</taxon>
        <taxon>Actinomycetota</taxon>
        <taxon>Acidimicrobiia</taxon>
        <taxon>Acidimicrobiales</taxon>
        <taxon>Acidimicrobiaceae</taxon>
        <taxon>Acidiferrimicrobium</taxon>
    </lineage>
</organism>
<dbReference type="EMBL" id="WJHE01000026">
    <property type="protein sequence ID" value="MST31248.1"/>
    <property type="molecule type" value="Genomic_DNA"/>
</dbReference>
<dbReference type="Gene3D" id="3.30.950.30">
    <property type="entry name" value="Schlafen, AAA domain"/>
    <property type="match status" value="1"/>
</dbReference>
<proteinExistence type="predicted"/>
<dbReference type="Pfam" id="PF04326">
    <property type="entry name" value="SLFN_AlbA_2"/>
    <property type="match status" value="1"/>
</dbReference>
<dbReference type="Proteomes" id="UP000437736">
    <property type="component" value="Unassembled WGS sequence"/>
</dbReference>
<protein>
    <recommendedName>
        <fullName evidence="1">Schlafen AlbA-2 domain-containing protein</fullName>
    </recommendedName>
</protein>
<reference evidence="2 3" key="1">
    <citation type="submission" date="2019-11" db="EMBL/GenBank/DDBJ databases">
        <title>Acidiferrimicrobium australis gen. nov., sp. nov., an acidophilic and obligately heterotrophic, member of the Actinobacteria that catalyses dissimilatory oxido- reduction of iron isolated from metal-rich acidic water in Chile.</title>
        <authorList>
            <person name="Gonzalez D."/>
            <person name="Huber K."/>
            <person name="Hedrich S."/>
            <person name="Rojas-Villalobos C."/>
            <person name="Quatrini R."/>
            <person name="Dinamarca M.A."/>
            <person name="Schwarz A."/>
            <person name="Canales C."/>
            <person name="Nancucheo I."/>
        </authorList>
    </citation>
    <scope>NUCLEOTIDE SEQUENCE [LARGE SCALE GENOMIC DNA]</scope>
    <source>
        <strain evidence="2 3">USS-CCA1</strain>
    </source>
</reference>
<sequence length="464" mass="51241">MVLPLSKDVSGKGVNVDQGSLNIKEVIDLLNGDAWVRLVASGAEGTWSLRHLHAVIGSQPPAWPDHDWIYGDIALLRAKLSIDRLKDALVAEDCRRFSVGSIEVEVPEVGPQVGWRRRPSFEQHDRERLQKPTWDLRVSAAQTSQHQLNRSGYLVGRSCPSFPDLQYAFRAFFEGDFSLNGGMSLPSELMVIRVINDEGWIGPIHVTPTHIDVQVDGRDLLGASLELYSTDQRTTTDLNSPNTVTFELPGGLPDTNVWLWLKKDGRWLDYRALYRPWATPDQLEAAGVKIDLPVDPLSTIEALVSGGEGPQVEFKRSLPETKSKDRNPYKTIAAFATMEGGWIVFGVDRDELTVVGLEVDDINGERDRLANLIRARVNPTPPFEATPYVIDGKQIMVLRVDSGVSPPYGIAVDPDAKDRPEYFVRRGASTYPAWPADLREAVMSRQPPAGFPNGMGGLGGAFPG</sequence>
<dbReference type="PANTHER" id="PTHR30595">
    <property type="entry name" value="GLPR-RELATED TRANSCRIPTIONAL REPRESSOR"/>
    <property type="match status" value="1"/>
</dbReference>
<evidence type="ECO:0000313" key="2">
    <source>
        <dbReference type="EMBL" id="MST31248.1"/>
    </source>
</evidence>
<dbReference type="InterPro" id="IPR038461">
    <property type="entry name" value="Schlafen_AlbA_2_dom_sf"/>
</dbReference>
<accession>A0ABW9QNL7</accession>
<evidence type="ECO:0000313" key="3">
    <source>
        <dbReference type="Proteomes" id="UP000437736"/>
    </source>
</evidence>
<dbReference type="PANTHER" id="PTHR30595:SF6">
    <property type="entry name" value="SCHLAFEN ALBA-2 DOMAIN-CONTAINING PROTEIN"/>
    <property type="match status" value="1"/>
</dbReference>
<name>A0ABW9QNL7_9ACTN</name>
<keyword evidence="3" id="KW-1185">Reference proteome</keyword>
<comment type="caution">
    <text evidence="2">The sequence shown here is derived from an EMBL/GenBank/DDBJ whole genome shotgun (WGS) entry which is preliminary data.</text>
</comment>
<gene>
    <name evidence="2" type="ORF">GHK86_00685</name>
</gene>